<name>A0A2A6RMZ6_9CHLR</name>
<keyword evidence="1" id="KW-0808">Transferase</keyword>
<organism evidence="9 10">
    <name type="scientific">Candidatus Viridilinea mediisalina</name>
    <dbReference type="NCBI Taxonomy" id="2024553"/>
    <lineage>
        <taxon>Bacteria</taxon>
        <taxon>Bacillati</taxon>
        <taxon>Chloroflexota</taxon>
        <taxon>Chloroflexia</taxon>
        <taxon>Chloroflexales</taxon>
        <taxon>Chloroflexineae</taxon>
        <taxon>Oscillochloridaceae</taxon>
        <taxon>Candidatus Viridilinea</taxon>
    </lineage>
</organism>
<dbReference type="EMBL" id="NQWI01000011">
    <property type="protein sequence ID" value="PDW04323.1"/>
    <property type="molecule type" value="Genomic_DNA"/>
</dbReference>
<evidence type="ECO:0000256" key="7">
    <source>
        <dbReference type="SAM" id="Phobius"/>
    </source>
</evidence>
<accession>A0A2A6RMZ6</accession>
<sequence>MLICKDGCGAENVDTARQCHHCGCSLNTALRLHNPGVLVRHYRIKRVIGWGGFGAVYEAEDTHQPGRSVALKESFSPSGMTSFQGEFNALQQHPHPHLPRYEAMFVEHGNGYLVMEFIPGQSLDEVLQAEGGPLPVQQVLGFMLQLCEVLEYLHNQQPPILHRDLKPANVRLTPSGRIKLVDFGLFKQGSSSTTNHSRMGLTPAYAPLEQHPLAPGHTDQRSDIYSLGATCYHLLTGHMPVSAFERIQNPNVPLVPAQHLNPHLTPQLAHAINQAMSLKPDERYPTVAAFKQALLGQPIHQPHPIQQPPQPSQHHQPPQPNTDPTIRIAPAPATRTHLIWGVAAGVLGLFVVIGLLVWLGGGEEPPTQVAEGGAVGVMATRTPILDATAVPTTASPANTPTPNNPIPPTSTTIAIPNPTATSIPPTVTPIPQPRDIPISLRSFANDHIHNLFPVFPLGEVSFHQIRFDLGDGSTKIGTECIQFPDWYEQVNIPINNVSGVEYVYILANAGFTEGFNGVRVGTVELIFENNQSQVYNLILGENIREWDAEYPGTVANLTSRNTVNVYKGPIIFDRDGVIDKITIEVNPNLQQIPLTNIVIRDTMPGDPCFFLIGLTLHGR</sequence>
<comment type="caution">
    <text evidence="9">The sequence shown here is derived from an EMBL/GenBank/DDBJ whole genome shotgun (WGS) entry which is preliminary data.</text>
</comment>
<dbReference type="InterPro" id="IPR000719">
    <property type="entry name" value="Prot_kinase_dom"/>
</dbReference>
<evidence type="ECO:0000256" key="5">
    <source>
        <dbReference type="PROSITE-ProRule" id="PRU10141"/>
    </source>
</evidence>
<evidence type="ECO:0000256" key="1">
    <source>
        <dbReference type="ARBA" id="ARBA00022679"/>
    </source>
</evidence>
<dbReference type="CDD" id="cd14014">
    <property type="entry name" value="STKc_PknB_like"/>
    <property type="match status" value="1"/>
</dbReference>
<gene>
    <name evidence="9" type="ORF">CJ255_03980</name>
</gene>
<evidence type="ECO:0000259" key="8">
    <source>
        <dbReference type="PROSITE" id="PS50011"/>
    </source>
</evidence>
<keyword evidence="2 5" id="KW-0547">Nucleotide-binding</keyword>
<feature type="compositionally biased region" description="Pro residues" evidence="6">
    <location>
        <begin position="305"/>
        <end position="321"/>
    </location>
</feature>
<dbReference type="AlphaFoldDB" id="A0A2A6RMZ6"/>
<dbReference type="PANTHER" id="PTHR43289">
    <property type="entry name" value="MITOGEN-ACTIVATED PROTEIN KINASE KINASE KINASE 20-RELATED"/>
    <property type="match status" value="1"/>
</dbReference>
<reference evidence="10" key="1">
    <citation type="submission" date="2017-08" db="EMBL/GenBank/DDBJ databases">
        <authorList>
            <person name="Grouzdev D.S."/>
            <person name="Gaisin V.A."/>
            <person name="Rysina M.S."/>
            <person name="Gorlenko V.M."/>
        </authorList>
    </citation>
    <scope>NUCLEOTIDE SEQUENCE [LARGE SCALE GENOMIC DNA]</scope>
    <source>
        <strain evidence="10">Kir15-3F</strain>
    </source>
</reference>
<dbReference type="InterPro" id="IPR017441">
    <property type="entry name" value="Protein_kinase_ATP_BS"/>
</dbReference>
<proteinExistence type="predicted"/>
<evidence type="ECO:0000313" key="9">
    <source>
        <dbReference type="EMBL" id="PDW04323.1"/>
    </source>
</evidence>
<feature type="region of interest" description="Disordered" evidence="6">
    <location>
        <begin position="299"/>
        <end position="328"/>
    </location>
</feature>
<dbReference type="Gene3D" id="3.30.200.20">
    <property type="entry name" value="Phosphorylase Kinase, domain 1"/>
    <property type="match status" value="1"/>
</dbReference>
<dbReference type="PANTHER" id="PTHR43289:SF34">
    <property type="entry name" value="SERINE_THREONINE-PROTEIN KINASE YBDM-RELATED"/>
    <property type="match status" value="1"/>
</dbReference>
<dbReference type="PROSITE" id="PS50011">
    <property type="entry name" value="PROTEIN_KINASE_DOM"/>
    <property type="match status" value="1"/>
</dbReference>
<evidence type="ECO:0000256" key="6">
    <source>
        <dbReference type="SAM" id="MobiDB-lite"/>
    </source>
</evidence>
<dbReference type="InterPro" id="IPR011009">
    <property type="entry name" value="Kinase-like_dom_sf"/>
</dbReference>
<keyword evidence="3" id="KW-0418">Kinase</keyword>
<keyword evidence="7" id="KW-0472">Membrane</keyword>
<feature type="binding site" evidence="5">
    <location>
        <position position="72"/>
    </location>
    <ligand>
        <name>ATP</name>
        <dbReference type="ChEBI" id="CHEBI:30616"/>
    </ligand>
</feature>
<keyword evidence="4 5" id="KW-0067">ATP-binding</keyword>
<dbReference type="SMART" id="SM00220">
    <property type="entry name" value="S_TKc"/>
    <property type="match status" value="1"/>
</dbReference>
<dbReference type="RefSeq" id="WP_097642801.1">
    <property type="nucleotide sequence ID" value="NZ_NQWI01000011.1"/>
</dbReference>
<dbReference type="PROSITE" id="PS00107">
    <property type="entry name" value="PROTEIN_KINASE_ATP"/>
    <property type="match status" value="1"/>
</dbReference>
<feature type="domain" description="Protein kinase" evidence="8">
    <location>
        <begin position="42"/>
        <end position="295"/>
    </location>
</feature>
<keyword evidence="10" id="KW-1185">Reference proteome</keyword>
<keyword evidence="7" id="KW-0812">Transmembrane</keyword>
<keyword evidence="7" id="KW-1133">Transmembrane helix</keyword>
<dbReference type="Gene3D" id="1.10.510.10">
    <property type="entry name" value="Transferase(Phosphotransferase) domain 1"/>
    <property type="match status" value="1"/>
</dbReference>
<evidence type="ECO:0000313" key="10">
    <source>
        <dbReference type="Proteomes" id="UP000220527"/>
    </source>
</evidence>
<dbReference type="GO" id="GO:0004674">
    <property type="term" value="F:protein serine/threonine kinase activity"/>
    <property type="evidence" value="ECO:0007669"/>
    <property type="project" value="TreeGrafter"/>
</dbReference>
<protein>
    <recommendedName>
        <fullName evidence="8">Protein kinase domain-containing protein</fullName>
    </recommendedName>
</protein>
<dbReference type="GO" id="GO:0005524">
    <property type="term" value="F:ATP binding"/>
    <property type="evidence" value="ECO:0007669"/>
    <property type="project" value="UniProtKB-UniRule"/>
</dbReference>
<evidence type="ECO:0000256" key="2">
    <source>
        <dbReference type="ARBA" id="ARBA00022741"/>
    </source>
</evidence>
<dbReference type="Proteomes" id="UP000220527">
    <property type="component" value="Unassembled WGS sequence"/>
</dbReference>
<evidence type="ECO:0000256" key="3">
    <source>
        <dbReference type="ARBA" id="ARBA00022777"/>
    </source>
</evidence>
<dbReference type="SUPFAM" id="SSF56112">
    <property type="entry name" value="Protein kinase-like (PK-like)"/>
    <property type="match status" value="1"/>
</dbReference>
<feature type="transmembrane region" description="Helical" evidence="7">
    <location>
        <begin position="338"/>
        <end position="359"/>
    </location>
</feature>
<dbReference type="Pfam" id="PF00069">
    <property type="entry name" value="Pkinase"/>
    <property type="match status" value="1"/>
</dbReference>
<evidence type="ECO:0000256" key="4">
    <source>
        <dbReference type="ARBA" id="ARBA00022840"/>
    </source>
</evidence>